<evidence type="ECO:0000313" key="3">
    <source>
        <dbReference type="Proteomes" id="UP000383932"/>
    </source>
</evidence>
<dbReference type="OrthoDB" id="3265918at2759"/>
<comment type="caution">
    <text evidence="2">The sequence shown here is derived from an EMBL/GenBank/DDBJ whole genome shotgun (WGS) entry which is preliminary data.</text>
</comment>
<feature type="compositionally biased region" description="Gly residues" evidence="1">
    <location>
        <begin position="513"/>
        <end position="528"/>
    </location>
</feature>
<dbReference type="AlphaFoldDB" id="A0A5N5R1G2"/>
<feature type="compositionally biased region" description="Pro residues" evidence="1">
    <location>
        <begin position="444"/>
        <end position="462"/>
    </location>
</feature>
<dbReference type="Proteomes" id="UP000383932">
    <property type="component" value="Unassembled WGS sequence"/>
</dbReference>
<feature type="compositionally biased region" description="Basic and acidic residues" evidence="1">
    <location>
        <begin position="343"/>
        <end position="359"/>
    </location>
</feature>
<evidence type="ECO:0000313" key="2">
    <source>
        <dbReference type="EMBL" id="KAB5596546.1"/>
    </source>
</evidence>
<keyword evidence="3" id="KW-1185">Reference proteome</keyword>
<organism evidence="2 3">
    <name type="scientific">Ceratobasidium theobromae</name>
    <dbReference type="NCBI Taxonomy" id="1582974"/>
    <lineage>
        <taxon>Eukaryota</taxon>
        <taxon>Fungi</taxon>
        <taxon>Dikarya</taxon>
        <taxon>Basidiomycota</taxon>
        <taxon>Agaricomycotina</taxon>
        <taxon>Agaricomycetes</taxon>
        <taxon>Cantharellales</taxon>
        <taxon>Ceratobasidiaceae</taxon>
        <taxon>Ceratobasidium</taxon>
    </lineage>
</organism>
<accession>A0A5N5R1G2</accession>
<reference evidence="2 3" key="1">
    <citation type="journal article" date="2019" name="Fungal Biol. Biotechnol.">
        <title>Draft genome sequence of fastidious pathogen Ceratobasidium theobromae, which causes vascular-streak dieback in Theobroma cacao.</title>
        <authorList>
            <person name="Ali S.S."/>
            <person name="Asman A."/>
            <person name="Shao J."/>
            <person name="Firmansyah A.P."/>
            <person name="Susilo A.W."/>
            <person name="Rosmana A."/>
            <person name="McMahon P."/>
            <person name="Junaid M."/>
            <person name="Guest D."/>
            <person name="Kheng T.Y."/>
            <person name="Meinhardt L.W."/>
            <person name="Bailey B.A."/>
        </authorList>
    </citation>
    <scope>NUCLEOTIDE SEQUENCE [LARGE SCALE GENOMIC DNA]</scope>
    <source>
        <strain evidence="2 3">CT2</strain>
    </source>
</reference>
<feature type="region of interest" description="Disordered" evidence="1">
    <location>
        <begin position="372"/>
        <end position="528"/>
    </location>
</feature>
<dbReference type="EMBL" id="SSOP01000001">
    <property type="protein sequence ID" value="KAB5596546.1"/>
    <property type="molecule type" value="Genomic_DNA"/>
</dbReference>
<feature type="compositionally biased region" description="Low complexity" evidence="1">
    <location>
        <begin position="385"/>
        <end position="395"/>
    </location>
</feature>
<sequence length="528" mass="59086">MFHRVTSLCQLNIRGATTKAAKHPNNFKPERWPALELASLPRTTHLRSLQRVGAKRGTIKPILNNEPIKLGARVDPTHPATLSAKSFQAPYAFNEYFNARAYPNAMLKRLGVTITPSGRFIPRPPPEREFPILQKKKRIKLAKTAVVRTRLKRKLNEAIQLVVTRGADVDQASSKIIFKESEASELKWLLRDWYYIFFPRIPIFYAPWTNLIKSVRESLTQIVEKGSEMDLHWNLESADREAKAMERLSRREMRRLRMWQRQSQEAVSRGGIAEDVGIRWKLKGMGVKKRLIPRNRKKLGDNRRAKVLRTPSRHGFQGGDVLPLRTEFPVPSQPKSKALKARLAPETRPEFIPRETRTSRLLEARVQNIQAGPELQARRAPYATPVPSVPSSKPSTAEPLVAKTLNDRSTPKIPAVLKTNQTPSAKPFSPRPTGITSASEAPETKPPAVKPPPASAKPPITKPPTAERASKSPIGKQIFIKPPNQSVLDSLRQRPTLSPERGTTPSNRSSPFGGRGQQGSGTSGKRGP</sequence>
<proteinExistence type="predicted"/>
<gene>
    <name evidence="2" type="ORF">CTheo_183</name>
</gene>
<feature type="compositionally biased region" description="Polar residues" evidence="1">
    <location>
        <begin position="483"/>
        <end position="510"/>
    </location>
</feature>
<protein>
    <submittedName>
        <fullName evidence="2">Uncharacterized protein</fullName>
    </submittedName>
</protein>
<name>A0A5N5R1G2_9AGAM</name>
<evidence type="ECO:0000256" key="1">
    <source>
        <dbReference type="SAM" id="MobiDB-lite"/>
    </source>
</evidence>
<feature type="region of interest" description="Disordered" evidence="1">
    <location>
        <begin position="312"/>
        <end position="359"/>
    </location>
</feature>